<reference evidence="1" key="1">
    <citation type="submission" date="2022-01" db="EMBL/GenBank/DDBJ databases">
        <title>Comparative genomics reveals a dynamic genome evolution in the ectomycorrhizal milk-cap (Lactarius) mushrooms.</title>
        <authorList>
            <consortium name="DOE Joint Genome Institute"/>
            <person name="Lebreton A."/>
            <person name="Tang N."/>
            <person name="Kuo A."/>
            <person name="LaButti K."/>
            <person name="Drula E."/>
            <person name="Barry K."/>
            <person name="Clum A."/>
            <person name="Lipzen A."/>
            <person name="Mousain D."/>
            <person name="Ng V."/>
            <person name="Wang R."/>
            <person name="Wang X."/>
            <person name="Dai Y."/>
            <person name="Henrissat B."/>
            <person name="Grigoriev I.V."/>
            <person name="Guerin-Laguette A."/>
            <person name="Yu F."/>
            <person name="Martin F.M."/>
        </authorList>
    </citation>
    <scope>NUCLEOTIDE SEQUENCE</scope>
    <source>
        <strain evidence="1">QP</strain>
    </source>
</reference>
<organism evidence="1 2">
    <name type="scientific">Lactarius akahatsu</name>
    <dbReference type="NCBI Taxonomy" id="416441"/>
    <lineage>
        <taxon>Eukaryota</taxon>
        <taxon>Fungi</taxon>
        <taxon>Dikarya</taxon>
        <taxon>Basidiomycota</taxon>
        <taxon>Agaricomycotina</taxon>
        <taxon>Agaricomycetes</taxon>
        <taxon>Russulales</taxon>
        <taxon>Russulaceae</taxon>
        <taxon>Lactarius</taxon>
    </lineage>
</organism>
<accession>A0AAD4LNB0</accession>
<dbReference type="EMBL" id="JAKELL010000008">
    <property type="protein sequence ID" value="KAH8996764.1"/>
    <property type="molecule type" value="Genomic_DNA"/>
</dbReference>
<evidence type="ECO:0000313" key="2">
    <source>
        <dbReference type="Proteomes" id="UP001201163"/>
    </source>
</evidence>
<sequence>MPSSHLTPLEAKDILAAHLPQPPIELPVVSLVPSTDADPAARARFRSYLVHSSKPAASYLVTLQISEPLEDTATVPFSVPNSIQAQFKLLCSLGAHISSEPPPIPLPFPVPVALNADVPRPYILARLPVPLTASVPLRQLAAVRDSLPPEGAASLDLRFGVALRTLHNLQSEWCGPPTLEKEGLYSWQEAFTLLLEETLSAAESTGLVSAVDLTALRGYLARAIGAFLFDDVEVPSLVAPTIGAESVFITDVDGELQLALLLPSLAHVLYGDPLLERAFSPSEAPSRALLEGYGAPPPIVFARQRTKRVWYDLYLGLVVLLGARRVGEDQNTNWAVKLVEQSRISLKDAPCY</sequence>
<name>A0AAD4LNB0_9AGAM</name>
<dbReference type="AlphaFoldDB" id="A0AAD4LNB0"/>
<gene>
    <name evidence="1" type="ORF">EDB92DRAFT_1525369</name>
</gene>
<evidence type="ECO:0000313" key="1">
    <source>
        <dbReference type="EMBL" id="KAH8996764.1"/>
    </source>
</evidence>
<evidence type="ECO:0008006" key="3">
    <source>
        <dbReference type="Google" id="ProtNLM"/>
    </source>
</evidence>
<keyword evidence="2" id="KW-1185">Reference proteome</keyword>
<dbReference type="Proteomes" id="UP001201163">
    <property type="component" value="Unassembled WGS sequence"/>
</dbReference>
<comment type="caution">
    <text evidence="1">The sequence shown here is derived from an EMBL/GenBank/DDBJ whole genome shotgun (WGS) entry which is preliminary data.</text>
</comment>
<proteinExistence type="predicted"/>
<protein>
    <recommendedName>
        <fullName evidence="3">Aminoglycoside phosphotransferase</fullName>
    </recommendedName>
</protein>